<evidence type="ECO:0000313" key="3">
    <source>
        <dbReference type="Proteomes" id="UP000646484"/>
    </source>
</evidence>
<dbReference type="PROSITE" id="PS51257">
    <property type="entry name" value="PROKAR_LIPOPROTEIN"/>
    <property type="match status" value="1"/>
</dbReference>
<dbReference type="EMBL" id="JACOOH010000005">
    <property type="protein sequence ID" value="MBC5621874.1"/>
    <property type="molecule type" value="Genomic_DNA"/>
</dbReference>
<dbReference type="NCBIfam" id="TIGR04549">
    <property type="entry name" value="LP_HExxH_w_tonB"/>
    <property type="match status" value="1"/>
</dbReference>
<dbReference type="SUPFAM" id="SSF55486">
    <property type="entry name" value="Metalloproteases ('zincins'), catalytic domain"/>
    <property type="match status" value="1"/>
</dbReference>
<evidence type="ECO:0000256" key="1">
    <source>
        <dbReference type="SAM" id="SignalP"/>
    </source>
</evidence>
<reference evidence="2 3" key="1">
    <citation type="submission" date="2020-08" db="EMBL/GenBank/DDBJ databases">
        <title>Genome public.</title>
        <authorList>
            <person name="Liu C."/>
            <person name="Sun Q."/>
        </authorList>
    </citation>
    <scope>NUCLEOTIDE SEQUENCE [LARGE SCALE GENOMIC DNA]</scope>
    <source>
        <strain evidence="2 3">NSJ-56</strain>
    </source>
</reference>
<dbReference type="Pfam" id="PF15890">
    <property type="entry name" value="Peptidase_Mx1"/>
    <property type="match status" value="1"/>
</dbReference>
<evidence type="ECO:0008006" key="4">
    <source>
        <dbReference type="Google" id="ProtNLM"/>
    </source>
</evidence>
<comment type="caution">
    <text evidence="2">The sequence shown here is derived from an EMBL/GenBank/DDBJ whole genome shotgun (WGS) entry which is preliminary data.</text>
</comment>
<feature type="signal peptide" evidence="1">
    <location>
        <begin position="1"/>
        <end position="23"/>
    </location>
</feature>
<dbReference type="Proteomes" id="UP000646484">
    <property type="component" value="Unassembled WGS sequence"/>
</dbReference>
<sequence>MKMNRLKYWIFTILFTGLLAACSDDDDFSDTILDTTPEPLTETDVWIMENFTQSHNIDVIYKWRDFETNQELNLVPPSEDRVIPFLDVIRRVWMEPYIKLGGISFFNKTAPKQLMLVGSAGYLEDGLYLLGEAEQGNRITVYSINNSDPYEEGMLLRNTNTFHHEYVHILHQLEKYPPAFEEISAMDYTTNWAAISDPYQLGFVSNYAAADANEDFAETVAKFIMMDEENWQGMFLYPDSEEARKKLKEKETIMLQYMKNVWGIDMHQLRKLVQDEIAKILKEGKQDNEEEQSNDD</sequence>
<dbReference type="RefSeq" id="WP_186976308.1">
    <property type="nucleotide sequence ID" value="NZ_JACOOH010000005.1"/>
</dbReference>
<evidence type="ECO:0000313" key="2">
    <source>
        <dbReference type="EMBL" id="MBC5621874.1"/>
    </source>
</evidence>
<organism evidence="2 3">
    <name type="scientific">Butyricimonas hominis</name>
    <dbReference type="NCBI Taxonomy" id="2763032"/>
    <lineage>
        <taxon>Bacteria</taxon>
        <taxon>Pseudomonadati</taxon>
        <taxon>Bacteroidota</taxon>
        <taxon>Bacteroidia</taxon>
        <taxon>Bacteroidales</taxon>
        <taxon>Odoribacteraceae</taxon>
        <taxon>Butyricimonas</taxon>
    </lineage>
</organism>
<gene>
    <name evidence="2" type="ORF">H8S64_12270</name>
</gene>
<accession>A0ABR7D206</accession>
<keyword evidence="3" id="KW-1185">Reference proteome</keyword>
<keyword evidence="1" id="KW-0732">Signal</keyword>
<dbReference type="Gene3D" id="3.40.390.70">
    <property type="match status" value="1"/>
</dbReference>
<protein>
    <recommendedName>
        <fullName evidence="4">Substrate import-associated zinc metallohydrolase lipoprotein</fullName>
    </recommendedName>
</protein>
<name>A0ABR7D206_9BACT</name>
<dbReference type="InterPro" id="IPR030890">
    <property type="entry name" value="LP_HExxH_w_TonB"/>
</dbReference>
<proteinExistence type="predicted"/>
<feature type="chain" id="PRO_5046383143" description="Substrate import-associated zinc metallohydrolase lipoprotein" evidence="1">
    <location>
        <begin position="24"/>
        <end position="296"/>
    </location>
</feature>